<organism evidence="5 6">
    <name type="scientific">Phytophthora nicotianae P1976</name>
    <dbReference type="NCBI Taxonomy" id="1317066"/>
    <lineage>
        <taxon>Eukaryota</taxon>
        <taxon>Sar</taxon>
        <taxon>Stramenopiles</taxon>
        <taxon>Oomycota</taxon>
        <taxon>Peronosporomycetes</taxon>
        <taxon>Peronosporales</taxon>
        <taxon>Peronosporaceae</taxon>
        <taxon>Phytophthora</taxon>
    </lineage>
</organism>
<evidence type="ECO:0000256" key="2">
    <source>
        <dbReference type="ARBA" id="ARBA00023242"/>
    </source>
</evidence>
<evidence type="ECO:0000313" key="6">
    <source>
        <dbReference type="Proteomes" id="UP000028582"/>
    </source>
</evidence>
<evidence type="ECO:0000313" key="5">
    <source>
        <dbReference type="EMBL" id="ETO62336.1"/>
    </source>
</evidence>
<dbReference type="PANTHER" id="PTHR37066">
    <property type="entry name" value="HELICASE-ASSOCIATED"/>
    <property type="match status" value="1"/>
</dbReference>
<gene>
    <name evidence="5" type="ORF">F444_19731</name>
</gene>
<name>A0A080Z6S5_PHYNI</name>
<comment type="subcellular location">
    <subcellularLocation>
        <location evidence="1">Nucleus</location>
    </subcellularLocation>
</comment>
<dbReference type="GO" id="GO:0005634">
    <property type="term" value="C:nucleus"/>
    <property type="evidence" value="ECO:0007669"/>
    <property type="project" value="UniProtKB-SubCell"/>
</dbReference>
<dbReference type="InterPro" id="IPR010402">
    <property type="entry name" value="CCT_domain"/>
</dbReference>
<feature type="domain" description="CCT" evidence="4">
    <location>
        <begin position="1065"/>
        <end position="1107"/>
    </location>
</feature>
<dbReference type="AlphaFoldDB" id="A0A080Z6S5"/>
<evidence type="ECO:0000256" key="3">
    <source>
        <dbReference type="SAM" id="MobiDB-lite"/>
    </source>
</evidence>
<dbReference type="PROSITE" id="PS51017">
    <property type="entry name" value="CCT"/>
    <property type="match status" value="1"/>
</dbReference>
<keyword evidence="2" id="KW-0539">Nucleus</keyword>
<dbReference type="Proteomes" id="UP000028582">
    <property type="component" value="Unassembled WGS sequence"/>
</dbReference>
<dbReference type="PANTHER" id="PTHR37066:SF1">
    <property type="entry name" value="LNS2_PITP DOMAIN-CONTAINING PROTEIN"/>
    <property type="match status" value="1"/>
</dbReference>
<evidence type="ECO:0000259" key="4">
    <source>
        <dbReference type="PROSITE" id="PS51017"/>
    </source>
</evidence>
<reference evidence="5 6" key="1">
    <citation type="submission" date="2013-11" db="EMBL/GenBank/DDBJ databases">
        <title>The Genome Sequence of Phytophthora parasitica P1976.</title>
        <authorList>
            <consortium name="The Broad Institute Genomics Platform"/>
            <person name="Russ C."/>
            <person name="Tyler B."/>
            <person name="Panabieres F."/>
            <person name="Shan W."/>
            <person name="Tripathy S."/>
            <person name="Grunwald N."/>
            <person name="Machado M."/>
            <person name="Johnson C.S."/>
            <person name="Walker B."/>
            <person name="Young S."/>
            <person name="Zeng Q."/>
            <person name="Gargeya S."/>
            <person name="Fitzgerald M."/>
            <person name="Haas B."/>
            <person name="Abouelleil A."/>
            <person name="Allen A.W."/>
            <person name="Alvarado L."/>
            <person name="Arachchi H.M."/>
            <person name="Berlin A.M."/>
            <person name="Chapman S.B."/>
            <person name="Gainer-Dewar J."/>
            <person name="Goldberg J."/>
            <person name="Griggs A."/>
            <person name="Gujja S."/>
            <person name="Hansen M."/>
            <person name="Howarth C."/>
            <person name="Imamovic A."/>
            <person name="Ireland A."/>
            <person name="Larimer J."/>
            <person name="McCowan C."/>
            <person name="Murphy C."/>
            <person name="Pearson M."/>
            <person name="Poon T.W."/>
            <person name="Priest M."/>
            <person name="Roberts A."/>
            <person name="Saif S."/>
            <person name="Shea T."/>
            <person name="Sisk P."/>
            <person name="Sykes S."/>
            <person name="Wortman J."/>
            <person name="Nusbaum C."/>
            <person name="Birren B."/>
        </authorList>
    </citation>
    <scope>NUCLEOTIDE SEQUENCE [LARGE SCALE GENOMIC DNA]</scope>
    <source>
        <strain evidence="5 6">P1976</strain>
    </source>
</reference>
<sequence length="1120" mass="129221">MATARRSEASFGDVLDGVTVDVVDHRQEKWCKVFMPALRTFHSLFGHTEVPEEFVVPRSSPLWPKAAGGLHLGQVISRSNDTKRLYSSQVANSQQEFQKLGFTWKATNAADRSWRHQVLPALRVFHHENGHCNVKSDFVVPEWEPWPKDAWGLNLGPIVKRVRAGKSYVDQATSDSDELEKLGFLWDPRDVEWQDRILPALVTFADEFRNDEPMTSDFVVPTKQPWPKQTWGLQLGMFLRDSQRREQYFVQIVRDANVLDGLGFEVCLSVTTWERQVVPLLVIFSTIYPNQTAVPVDFVIPHKQPWPRKMWGLKLGRIAAQNPDRMAAVMSDLRQRNATPETLSVVFDNRNHQWKSRIFPALVTFVQVFGDCRLGPQFTVPSEDPWPKQTWGLKLGAGIADYLKNGTYFKQVGQDADRLDVLGFSFKLMDTPWEQYGAPLLETFAMVHPCTIVPDNFVVPSQAPWQETMWGVKLGKLVGWNSQHMIDIENKWRVQVLRAVEVYQHEHGNCSVGEKFVIPSQSPWPSKTWGMDLSRMLQRLHSGECYDGHVALAKTSVARLKNLLHQRRDEAWGSIFTALKTYSKRFRHCDVKPHFVVPANISWPKNVWSLQLGQIIDKMKTTGNFFSYVGRYANRLSKLDFTLTLSNVAWEKKVAPLIAAFANLHPQDTIPWGFEWGFTIPAKDPWPEYGWGVNLGVIVQWNLSRLESIERDWRNQVVLANDVYQYENGNKILRDKFVVPCRSPWPYKTWGRELRHILTCVQVGQHYGGHIAISNFHSNEACAGKNEHWKTTIFPALHTFAMVFGHCSVPENYVVPSESPWPKQTFGLQLGIVTAEIESSGLYFAEVGLNADRLETFGFRYKLADTPWQEHVAPLLKIYATQYPHEVLPEDFVVPPKQPWPEELYGLRLGKLMCWSSRFIWNNKEEQWKEREMPDNTTLAGEYGYYKVPATFKVPSELPWPKQMWSLRMKIYLRQLNRNGDLFLSGGLHRALTSEKDVGFVIKLSTDNDIEFGEPESEKYTAEVEQIGRSPLSPEPESCLGKRALPDTDRPRKKGWVGSYSPESRKKRVQRYLKKRQERVWIREVKYDVRKSFADTRLRVKGRFVAREDEITIRELLSFT</sequence>
<proteinExistence type="predicted"/>
<dbReference type="OrthoDB" id="153872at2759"/>
<feature type="region of interest" description="Disordered" evidence="3">
    <location>
        <begin position="1030"/>
        <end position="1062"/>
    </location>
</feature>
<dbReference type="Pfam" id="PF06203">
    <property type="entry name" value="CCT"/>
    <property type="match status" value="1"/>
</dbReference>
<accession>A0A080Z6S5</accession>
<comment type="caution">
    <text evidence="5">The sequence shown here is derived from an EMBL/GenBank/DDBJ whole genome shotgun (WGS) entry which is preliminary data.</text>
</comment>
<protein>
    <recommendedName>
        <fullName evidence="4">CCT domain-containing protein</fullName>
    </recommendedName>
</protein>
<dbReference type="EMBL" id="ANJA01003611">
    <property type="protein sequence ID" value="ETO62336.1"/>
    <property type="molecule type" value="Genomic_DNA"/>
</dbReference>
<evidence type="ECO:0000256" key="1">
    <source>
        <dbReference type="ARBA" id="ARBA00004123"/>
    </source>
</evidence>